<proteinExistence type="predicted"/>
<gene>
    <name evidence="4" type="ORF">JG688_00003917</name>
</gene>
<dbReference type="InterPro" id="IPR001841">
    <property type="entry name" value="Znf_RING"/>
</dbReference>
<feature type="compositionally biased region" description="Polar residues" evidence="2">
    <location>
        <begin position="568"/>
        <end position="583"/>
    </location>
</feature>
<feature type="domain" description="RING-type" evidence="3">
    <location>
        <begin position="114"/>
        <end position="149"/>
    </location>
</feature>
<feature type="compositionally biased region" description="Low complexity" evidence="2">
    <location>
        <begin position="454"/>
        <end position="465"/>
    </location>
</feature>
<accession>A0A8J5IY71</accession>
<evidence type="ECO:0000313" key="5">
    <source>
        <dbReference type="Proteomes" id="UP000709295"/>
    </source>
</evidence>
<dbReference type="PANTHER" id="PTHR35213:SF3">
    <property type="entry name" value="MYB-LIKE DOMAIN-CONTAINING PROTEIN"/>
    <property type="match status" value="1"/>
</dbReference>
<protein>
    <recommendedName>
        <fullName evidence="3">RING-type domain-containing protein</fullName>
    </recommendedName>
</protein>
<feature type="compositionally biased region" description="Polar residues" evidence="2">
    <location>
        <begin position="1"/>
        <end position="11"/>
    </location>
</feature>
<evidence type="ECO:0000256" key="2">
    <source>
        <dbReference type="SAM" id="MobiDB-lite"/>
    </source>
</evidence>
<dbReference type="GO" id="GO:0008270">
    <property type="term" value="F:zinc ion binding"/>
    <property type="evidence" value="ECO:0007669"/>
    <property type="project" value="UniProtKB-KW"/>
</dbReference>
<sequence length="583" mass="65297">MQPSGGHQQPEYNYQYSNQYSQQTGGGDRLPVPSMRPTLDAPAYYQPSSLPQQYTPQQTYYQPSRTPVAISQFPYAESPLEHKPIAAYQQHSDYRIQAASEARVEPPMSMERMCDVCQFPDPVLVAPNCNHTFHSRCVHVWPLDACPACAAPLDQVAISPTINMMMRPEPRSGKWTRPEEKFIDGILREFDRQALPLAHGTPIRLVLAKMLNCSTMRLSKKFQKNALGKRTFRVTKPGKGEKALLFDQMEHARRQRELSSMEQIFRQELVDQFRRENNTDEGALVETQHLRLAVQQFWVSNFLKFAVLVGQPVMGLDVSDAKKRKRAMQLLRNGQFDELLSWNHHPSPANTASITPMPSILGSTPADNHVISASWSSTTPLYSSSMLAQNQQETGPSIPALLQQPERPVKKMRTPEANVEVNRFGLQPPPMDQPPYPQFGRLSPPASSTSAFDYSQQQQYPSESYLRPSSFSPYSDVKSDKSGMGYTNLLQHQQQQQQQQMIPGLAAHEGAVHEQRGGFTPAAFPRAGESFHTSATGQAAPWDDLLENMSSEANTGAPAAPTNQAQAQSGDSNMQSWPNMHMM</sequence>
<feature type="region of interest" description="Disordered" evidence="2">
    <location>
        <begin position="1"/>
        <end position="48"/>
    </location>
</feature>
<feature type="compositionally biased region" description="Low complexity" evidence="2">
    <location>
        <begin position="553"/>
        <end position="567"/>
    </location>
</feature>
<dbReference type="EMBL" id="JAENGY010000130">
    <property type="protein sequence ID" value="KAG6972550.1"/>
    <property type="molecule type" value="Genomic_DNA"/>
</dbReference>
<comment type="caution">
    <text evidence="4">The sequence shown here is derived from an EMBL/GenBank/DDBJ whole genome shotgun (WGS) entry which is preliminary data.</text>
</comment>
<dbReference type="AlphaFoldDB" id="A0A8J5IY71"/>
<evidence type="ECO:0000259" key="3">
    <source>
        <dbReference type="PROSITE" id="PS50089"/>
    </source>
</evidence>
<evidence type="ECO:0000313" key="4">
    <source>
        <dbReference type="EMBL" id="KAG6972550.1"/>
    </source>
</evidence>
<feature type="compositionally biased region" description="Pro residues" evidence="2">
    <location>
        <begin position="427"/>
        <end position="437"/>
    </location>
</feature>
<feature type="region of interest" description="Disordered" evidence="2">
    <location>
        <begin position="552"/>
        <end position="583"/>
    </location>
</feature>
<dbReference type="PANTHER" id="PTHR35213">
    <property type="entry name" value="RING-TYPE DOMAIN-CONTAINING PROTEIN-RELATED"/>
    <property type="match status" value="1"/>
</dbReference>
<reference evidence="4" key="1">
    <citation type="submission" date="2021-01" db="EMBL/GenBank/DDBJ databases">
        <title>Phytophthora aleatoria, a newly-described species from Pinus radiata is distinct from Phytophthora cactorum isolates based on comparative genomics.</title>
        <authorList>
            <person name="Mcdougal R."/>
            <person name="Panda P."/>
            <person name="Williams N."/>
            <person name="Studholme D.J."/>
        </authorList>
    </citation>
    <scope>NUCLEOTIDE SEQUENCE</scope>
    <source>
        <strain evidence="4">NZFS 4037</strain>
    </source>
</reference>
<dbReference type="Proteomes" id="UP000709295">
    <property type="component" value="Unassembled WGS sequence"/>
</dbReference>
<organism evidence="4 5">
    <name type="scientific">Phytophthora aleatoria</name>
    <dbReference type="NCBI Taxonomy" id="2496075"/>
    <lineage>
        <taxon>Eukaryota</taxon>
        <taxon>Sar</taxon>
        <taxon>Stramenopiles</taxon>
        <taxon>Oomycota</taxon>
        <taxon>Peronosporomycetes</taxon>
        <taxon>Peronosporales</taxon>
        <taxon>Peronosporaceae</taxon>
        <taxon>Phytophthora</taxon>
    </lineage>
</organism>
<dbReference type="PROSITE" id="PS50089">
    <property type="entry name" value="ZF_RING_2"/>
    <property type="match status" value="1"/>
</dbReference>
<keyword evidence="1" id="KW-0479">Metal-binding</keyword>
<feature type="compositionally biased region" description="Low complexity" evidence="2">
    <location>
        <begin position="12"/>
        <end position="23"/>
    </location>
</feature>
<keyword evidence="1" id="KW-0863">Zinc-finger</keyword>
<evidence type="ECO:0000256" key="1">
    <source>
        <dbReference type="PROSITE-ProRule" id="PRU00175"/>
    </source>
</evidence>
<feature type="region of interest" description="Disordered" evidence="2">
    <location>
        <begin position="423"/>
        <end position="484"/>
    </location>
</feature>
<keyword evidence="1" id="KW-0862">Zinc</keyword>
<keyword evidence="5" id="KW-1185">Reference proteome</keyword>
<name>A0A8J5IY71_9STRA</name>